<name>A0A7J5ZHK7_AMEME</name>
<keyword evidence="10" id="KW-0505">Motor protein</keyword>
<dbReference type="InterPro" id="IPR042222">
    <property type="entry name" value="Dynein_2_N"/>
</dbReference>
<dbReference type="GO" id="GO:0007018">
    <property type="term" value="P:microtubule-based movement"/>
    <property type="evidence" value="ECO:0007669"/>
    <property type="project" value="InterPro"/>
</dbReference>
<feature type="domain" description="Dynein heavy chain hydrolytic ATP-binding dynein motor region" evidence="15">
    <location>
        <begin position="546"/>
        <end position="694"/>
    </location>
</feature>
<evidence type="ECO:0000313" key="16">
    <source>
        <dbReference type="EMBL" id="KAF4070114.1"/>
    </source>
</evidence>
<dbReference type="InterPro" id="IPR043157">
    <property type="entry name" value="Dynein_AAA1S"/>
</dbReference>
<keyword evidence="13" id="KW-1133">Transmembrane helix</keyword>
<keyword evidence="3" id="KW-0963">Cytoplasm</keyword>
<keyword evidence="4" id="KW-0493">Microtubule</keyword>
<evidence type="ECO:0000256" key="10">
    <source>
        <dbReference type="ARBA" id="ARBA00023175"/>
    </source>
</evidence>
<evidence type="ECO:0000256" key="9">
    <source>
        <dbReference type="ARBA" id="ARBA00023069"/>
    </source>
</evidence>
<feature type="transmembrane region" description="Helical" evidence="13">
    <location>
        <begin position="535"/>
        <end position="556"/>
    </location>
</feature>
<dbReference type="GO" id="GO:0005524">
    <property type="term" value="F:ATP binding"/>
    <property type="evidence" value="ECO:0007669"/>
    <property type="project" value="UniProtKB-KW"/>
</dbReference>
<feature type="domain" description="Dynein heavy chain linker" evidence="14">
    <location>
        <begin position="1"/>
        <end position="204"/>
    </location>
</feature>
<evidence type="ECO:0000259" key="14">
    <source>
        <dbReference type="Pfam" id="PF08393"/>
    </source>
</evidence>
<evidence type="ECO:0000256" key="6">
    <source>
        <dbReference type="ARBA" id="ARBA00022840"/>
    </source>
</evidence>
<proteinExistence type="inferred from homology"/>
<evidence type="ECO:0000256" key="4">
    <source>
        <dbReference type="ARBA" id="ARBA00022701"/>
    </source>
</evidence>
<accession>A0A7J5ZHK7</accession>
<evidence type="ECO:0000256" key="2">
    <source>
        <dbReference type="ARBA" id="ARBA00008887"/>
    </source>
</evidence>
<dbReference type="InterPro" id="IPR035699">
    <property type="entry name" value="AAA_6"/>
</dbReference>
<dbReference type="SUPFAM" id="SSF52540">
    <property type="entry name" value="P-loop containing nucleoside triphosphate hydrolases"/>
    <property type="match status" value="2"/>
</dbReference>
<dbReference type="Gene3D" id="1.20.58.1120">
    <property type="match status" value="1"/>
</dbReference>
<protein>
    <recommendedName>
        <fullName evidence="18">Dynein heavy chain</fullName>
    </recommendedName>
</protein>
<feature type="domain" description="Dynein heavy chain hydrolytic ATP-binding dynein motor region" evidence="15">
    <location>
        <begin position="442"/>
        <end position="534"/>
    </location>
</feature>
<evidence type="ECO:0000256" key="11">
    <source>
        <dbReference type="ARBA" id="ARBA00023212"/>
    </source>
</evidence>
<evidence type="ECO:0000256" key="7">
    <source>
        <dbReference type="ARBA" id="ARBA00023017"/>
    </source>
</evidence>
<evidence type="ECO:0000313" key="17">
    <source>
        <dbReference type="Proteomes" id="UP000593565"/>
    </source>
</evidence>
<dbReference type="GO" id="GO:0051959">
    <property type="term" value="F:dynein light intermediate chain binding"/>
    <property type="evidence" value="ECO:0007669"/>
    <property type="project" value="InterPro"/>
</dbReference>
<dbReference type="InterPro" id="IPR013602">
    <property type="entry name" value="Dynein_heavy_linker"/>
</dbReference>
<evidence type="ECO:0000256" key="13">
    <source>
        <dbReference type="SAM" id="Phobius"/>
    </source>
</evidence>
<sequence length="737" mass="82598">MLELGLPKYTDKLEEISASASKSILWRKLLEKMKNEWTELQFDFTQYRRTRGTSVVSSVDDIQVLDDHIIKTQTIKGSPFIKPIEVECKEWEQKLLQVQDILDAMLKCQSSWLYLEPIFSSEDIIAQMPEEGRSSASSTPAGGTSSLKWYTKHISCLLKDTCRVLVAASAAQHAGVLHDSNIFLEEIQRGLNTYLEEKRLYFPRAWLRSGSWSRADDAEDVPQEEVGVAVAWSGSDLCFLHFWTSEVSNAIQNNTLRRSLTELKAVMSFVHHTARDVVVKLAQDGVSSLNDFQWISQLRYYWEGSEVMLRMITPPGHIRIRYLGNSPRLVITPLTDRCYRTLMGALKLNLGGAPEGPAGTGKTETTKDLAKALAKQCVVFNCSDGLDYKAMSKFFKGLAQSGAAACFDEFNRIGYRTPGPSILNHTLIHRNIMGYISLSLCQVEVLSVVAQQVLSIQQAIAKNLKRFVFEGTELSLNPTCCVFITMNPGYAGRAELPDNLKALFRTVAMMVPDYALIGEISLYSMGFIQSRRFSLVYCGFLTGFSLVYCGFLTSLAQKIVATYRLCSEQLSSQHHYDYGMRAVKSVLTAAGNLKLKFPQEDESVLLLRALMDVNMAKFLAQDVPLFQGIISDLFPGVVLPKPDYELLLKAVHENIIKLKLQPVPWFISKVIQVYEMMLVRHGFMIVGEPLGGKTCAYKVLAGALRDLYEGLMEEFAVDFGIINPKAISMGQLSPFRP</sequence>
<dbReference type="Gene3D" id="1.20.140.100">
    <property type="entry name" value="Dynein heavy chain, N-terminal domain 2"/>
    <property type="match status" value="1"/>
</dbReference>
<keyword evidence="12" id="KW-0966">Cell projection</keyword>
<feature type="domain" description="Dynein heavy chain hydrolytic ATP-binding dynein motor region" evidence="15">
    <location>
        <begin position="321"/>
        <end position="414"/>
    </location>
</feature>
<dbReference type="PANTHER" id="PTHR22878:SF71">
    <property type="entry name" value="DYNEIN, AXONEMAL, HEAVY CHAIN 3"/>
    <property type="match status" value="1"/>
</dbReference>
<comment type="subcellular location">
    <subcellularLocation>
        <location evidence="1">Cytoplasm</location>
        <location evidence="1">Cytoskeleton</location>
        <location evidence="1">Cilium axoneme</location>
    </subcellularLocation>
</comment>
<dbReference type="FunFam" id="1.10.8.710:FF:000008">
    <property type="entry name" value="Dynein axonemal heavy chain 3"/>
    <property type="match status" value="1"/>
</dbReference>
<dbReference type="GO" id="GO:0030286">
    <property type="term" value="C:dynein complex"/>
    <property type="evidence" value="ECO:0007669"/>
    <property type="project" value="UniProtKB-KW"/>
</dbReference>
<dbReference type="EMBL" id="JAAGNN010000141">
    <property type="protein sequence ID" value="KAF4070114.1"/>
    <property type="molecule type" value="Genomic_DNA"/>
</dbReference>
<keyword evidence="7" id="KW-0243">Dynein</keyword>
<evidence type="ECO:0000256" key="5">
    <source>
        <dbReference type="ARBA" id="ARBA00022741"/>
    </source>
</evidence>
<keyword evidence="17" id="KW-1185">Reference proteome</keyword>
<comment type="caution">
    <text evidence="16">The sequence shown here is derived from an EMBL/GenBank/DDBJ whole genome shotgun (WGS) entry which is preliminary data.</text>
</comment>
<evidence type="ECO:0000259" key="15">
    <source>
        <dbReference type="Pfam" id="PF12774"/>
    </source>
</evidence>
<dbReference type="Gene3D" id="3.40.50.300">
    <property type="entry name" value="P-loop containing nucleotide triphosphate hydrolases"/>
    <property type="match status" value="2"/>
</dbReference>
<dbReference type="Pfam" id="PF08393">
    <property type="entry name" value="DHC_N2"/>
    <property type="match status" value="1"/>
</dbReference>
<keyword evidence="9" id="KW-0969">Cilium</keyword>
<keyword evidence="5" id="KW-0547">Nucleotide-binding</keyword>
<keyword evidence="6" id="KW-0067">ATP-binding</keyword>
<dbReference type="GO" id="GO:0005930">
    <property type="term" value="C:axoneme"/>
    <property type="evidence" value="ECO:0007669"/>
    <property type="project" value="UniProtKB-SubCell"/>
</dbReference>
<keyword evidence="8" id="KW-0175">Coiled coil</keyword>
<dbReference type="Proteomes" id="UP000593565">
    <property type="component" value="Unassembled WGS sequence"/>
</dbReference>
<gene>
    <name evidence="16" type="ORF">AMELA_G00298220</name>
</gene>
<keyword evidence="11" id="KW-0206">Cytoskeleton</keyword>
<reference evidence="16 17" key="1">
    <citation type="submission" date="2020-02" db="EMBL/GenBank/DDBJ databases">
        <title>A chromosome-scale genome assembly of the black bullhead catfish (Ameiurus melas).</title>
        <authorList>
            <person name="Wen M."/>
            <person name="Zham M."/>
            <person name="Cabau C."/>
            <person name="Klopp C."/>
            <person name="Donnadieu C."/>
            <person name="Roques C."/>
            <person name="Bouchez O."/>
            <person name="Lampietro C."/>
            <person name="Jouanno E."/>
            <person name="Herpin A."/>
            <person name="Louis A."/>
            <person name="Berthelot C."/>
            <person name="Parey E."/>
            <person name="Roest-Crollius H."/>
            <person name="Braasch I."/>
            <person name="Postlethwait J."/>
            <person name="Robinson-Rechavi M."/>
            <person name="Echchiki A."/>
            <person name="Begum T."/>
            <person name="Montfort J."/>
            <person name="Schartl M."/>
            <person name="Bobe J."/>
            <person name="Guiguen Y."/>
        </authorList>
    </citation>
    <scope>NUCLEOTIDE SEQUENCE [LARGE SCALE GENOMIC DNA]</scope>
    <source>
        <strain evidence="16">M_S1</strain>
        <tissue evidence="16">Blood</tissue>
    </source>
</reference>
<dbReference type="AlphaFoldDB" id="A0A7J5ZHK7"/>
<dbReference type="PANTHER" id="PTHR22878">
    <property type="entry name" value="DYNEIN HEAVY CHAIN 6, AXONEMAL-LIKE-RELATED"/>
    <property type="match status" value="1"/>
</dbReference>
<evidence type="ECO:0000256" key="1">
    <source>
        <dbReference type="ARBA" id="ARBA00004430"/>
    </source>
</evidence>
<dbReference type="FunFam" id="3.40.50.300:FF:000044">
    <property type="entry name" value="Dynein heavy chain 5, axonemal"/>
    <property type="match status" value="1"/>
</dbReference>
<feature type="non-terminal residue" evidence="16">
    <location>
        <position position="1"/>
    </location>
</feature>
<dbReference type="InterPro" id="IPR026983">
    <property type="entry name" value="DHC"/>
</dbReference>
<keyword evidence="13" id="KW-0812">Transmembrane</keyword>
<organism evidence="16 17">
    <name type="scientific">Ameiurus melas</name>
    <name type="common">Black bullhead</name>
    <name type="synonym">Silurus melas</name>
    <dbReference type="NCBI Taxonomy" id="219545"/>
    <lineage>
        <taxon>Eukaryota</taxon>
        <taxon>Metazoa</taxon>
        <taxon>Chordata</taxon>
        <taxon>Craniata</taxon>
        <taxon>Vertebrata</taxon>
        <taxon>Euteleostomi</taxon>
        <taxon>Actinopterygii</taxon>
        <taxon>Neopterygii</taxon>
        <taxon>Teleostei</taxon>
        <taxon>Ostariophysi</taxon>
        <taxon>Siluriformes</taxon>
        <taxon>Ictaluridae</taxon>
        <taxon>Ameiurus</taxon>
    </lineage>
</organism>
<evidence type="ECO:0000256" key="8">
    <source>
        <dbReference type="ARBA" id="ARBA00023054"/>
    </source>
</evidence>
<evidence type="ECO:0000256" key="12">
    <source>
        <dbReference type="ARBA" id="ARBA00023273"/>
    </source>
</evidence>
<dbReference type="InterPro" id="IPR027417">
    <property type="entry name" value="P-loop_NTPase"/>
</dbReference>
<dbReference type="GO" id="GO:0045505">
    <property type="term" value="F:dynein intermediate chain binding"/>
    <property type="evidence" value="ECO:0007669"/>
    <property type="project" value="InterPro"/>
</dbReference>
<evidence type="ECO:0008006" key="18">
    <source>
        <dbReference type="Google" id="ProtNLM"/>
    </source>
</evidence>
<comment type="similarity">
    <text evidence="2">Belongs to the dynein heavy chain family.</text>
</comment>
<dbReference type="Pfam" id="PF12774">
    <property type="entry name" value="AAA_6"/>
    <property type="match status" value="3"/>
</dbReference>
<evidence type="ECO:0000256" key="3">
    <source>
        <dbReference type="ARBA" id="ARBA00022490"/>
    </source>
</evidence>
<dbReference type="GO" id="GO:0005874">
    <property type="term" value="C:microtubule"/>
    <property type="evidence" value="ECO:0007669"/>
    <property type="project" value="UniProtKB-KW"/>
</dbReference>
<keyword evidence="13" id="KW-0472">Membrane</keyword>
<dbReference type="Gene3D" id="1.10.8.710">
    <property type="match status" value="1"/>
</dbReference>